<reference evidence="3" key="1">
    <citation type="submission" date="2014-11" db="EMBL/GenBank/DDBJ databases">
        <authorList>
            <person name="Otto D Thomas"/>
            <person name="Naeem Raeece"/>
        </authorList>
    </citation>
    <scope>NUCLEOTIDE SEQUENCE</scope>
</reference>
<proteinExistence type="predicted"/>
<dbReference type="VEuPathDB" id="CryptoDB:Cvel_9977"/>
<organism evidence="3">
    <name type="scientific">Chromera velia CCMP2878</name>
    <dbReference type="NCBI Taxonomy" id="1169474"/>
    <lineage>
        <taxon>Eukaryota</taxon>
        <taxon>Sar</taxon>
        <taxon>Alveolata</taxon>
        <taxon>Colpodellida</taxon>
        <taxon>Chromeraceae</taxon>
        <taxon>Chromera</taxon>
    </lineage>
</organism>
<feature type="region of interest" description="Disordered" evidence="1">
    <location>
        <begin position="226"/>
        <end position="255"/>
    </location>
</feature>
<evidence type="ECO:0000313" key="3">
    <source>
        <dbReference type="EMBL" id="CEM50410.1"/>
    </source>
</evidence>
<dbReference type="AlphaFoldDB" id="A0A0G4I0S4"/>
<sequence length="255" mass="26746">MFKKGVACALLAVGLFQASAQDVVEPEVVMPASVEATQVAEEVAEPILADVEAPIQAEEPEPAAVAGEGEEACTNVDGFVDADGDGCEVYEKEVGWCATASTFKNADGLDASTACCACANIAQLADIQVLQTAEGDETLLVDAGNATVVEAPTFAEVFDPTGDRSYGVEGCTTDPEWKDSEGDDCAAYEQQRHYCATAEQYPGPNNVTATEACCVCPAYNQILADLQEQQPEESAEAEEETEEAPVEEAAPADEE</sequence>
<dbReference type="PhylomeDB" id="A0A0G4I0S4"/>
<feature type="signal peptide" evidence="2">
    <location>
        <begin position="1"/>
        <end position="20"/>
    </location>
</feature>
<feature type="compositionally biased region" description="Acidic residues" evidence="1">
    <location>
        <begin position="230"/>
        <end position="255"/>
    </location>
</feature>
<name>A0A0G4I0S4_9ALVE</name>
<evidence type="ECO:0000256" key="1">
    <source>
        <dbReference type="SAM" id="MobiDB-lite"/>
    </source>
</evidence>
<gene>
    <name evidence="3" type="ORF">Cvel_9977</name>
</gene>
<dbReference type="EMBL" id="CDMZ01004650">
    <property type="protein sequence ID" value="CEM50410.1"/>
    <property type="molecule type" value="Genomic_DNA"/>
</dbReference>
<keyword evidence="2" id="KW-0732">Signal</keyword>
<evidence type="ECO:0000256" key="2">
    <source>
        <dbReference type="SAM" id="SignalP"/>
    </source>
</evidence>
<feature type="chain" id="PRO_5005192174" evidence="2">
    <location>
        <begin position="21"/>
        <end position="255"/>
    </location>
</feature>
<protein>
    <submittedName>
        <fullName evidence="3">Uncharacterized protein</fullName>
    </submittedName>
</protein>
<accession>A0A0G4I0S4</accession>